<accession>A0A1F7I7B6</accession>
<sequence length="558" mass="62127">MNIHIKRTIGEKETDEQIIAHLIKDRGIKDVVSFLAPRHPTEIALGSFFEDKKTFQKNWTKFIILLKKIKKDSAMIVVYMDYDADGITGGAVMWETLHKLGFKVMPFVPDRKLEGYGFSEKGIDRVRKEFNPALIISIDHGIVAHEKITYAKKLGIQIVVTDHHQKKKTEPEDALLVFHTDKLSGSGVAYFVAKEIYNSLKKSDDKLLDLSFQFTNDYLSLASIGTIADLVPLVNESRSVAKYGLEAFSKTKKAGLREILVEARLDNKKISTYDVGYIIAPRINVFGRLEHGLEALRLLCTGSPKQAHELASRGGKINKNRQDIVETSVQQAIEQVDSSSKIIIVYSDQWEEGVIGLIASKLMNLYYRPVIVMTQSDGFVKGSARSVSGINITAFLRDLQNLLIDVGGHAAAAGFSIAAAQVDEFTKKAQQKAQKEIKKALLVKKIHADVALPLKKVSLNLAKKILSLEPFGIGNPTPTFLSQGIIQDIVSVGKDGSHIKLLLRDEDIFLELIYFRGAEEAKKLKRGAAVKILYNLQVDEWNGKEKVKGIVKYAIIVT</sequence>
<evidence type="ECO:0000256" key="2">
    <source>
        <dbReference type="ARBA" id="ARBA00019841"/>
    </source>
</evidence>
<dbReference type="InterPro" id="IPR004610">
    <property type="entry name" value="RecJ"/>
</dbReference>
<dbReference type="InterPro" id="IPR001667">
    <property type="entry name" value="DDH_dom"/>
</dbReference>
<keyword evidence="4" id="KW-0378">Hydrolase</keyword>
<reference evidence="9 10" key="1">
    <citation type="journal article" date="2016" name="Nat. Commun.">
        <title>Thousands of microbial genomes shed light on interconnected biogeochemical processes in an aquifer system.</title>
        <authorList>
            <person name="Anantharaman K."/>
            <person name="Brown C.T."/>
            <person name="Hug L.A."/>
            <person name="Sharon I."/>
            <person name="Castelle C.J."/>
            <person name="Probst A.J."/>
            <person name="Thomas B.C."/>
            <person name="Singh A."/>
            <person name="Wilkins M.J."/>
            <person name="Karaoz U."/>
            <person name="Brodie E.L."/>
            <person name="Williams K.H."/>
            <person name="Hubbard S.S."/>
            <person name="Banfield J.F."/>
        </authorList>
    </citation>
    <scope>NUCLEOTIDE SEQUENCE [LARGE SCALE GENOMIC DNA]</scope>
</reference>
<comment type="caution">
    <text evidence="9">The sequence shown here is derived from an EMBL/GenBank/DDBJ whole genome shotgun (WGS) entry which is preliminary data.</text>
</comment>
<evidence type="ECO:0000256" key="3">
    <source>
        <dbReference type="ARBA" id="ARBA00022722"/>
    </source>
</evidence>
<dbReference type="Pfam" id="PF01368">
    <property type="entry name" value="DHH"/>
    <property type="match status" value="1"/>
</dbReference>
<evidence type="ECO:0000259" key="8">
    <source>
        <dbReference type="Pfam" id="PF17768"/>
    </source>
</evidence>
<feature type="domain" description="DDH" evidence="6">
    <location>
        <begin position="76"/>
        <end position="210"/>
    </location>
</feature>
<dbReference type="Gene3D" id="3.90.1640.30">
    <property type="match status" value="1"/>
</dbReference>
<dbReference type="InterPro" id="IPR041122">
    <property type="entry name" value="RecJ_OB"/>
</dbReference>
<evidence type="ECO:0000313" key="10">
    <source>
        <dbReference type="Proteomes" id="UP000179024"/>
    </source>
</evidence>
<dbReference type="AlphaFoldDB" id="A0A1F7I7B6"/>
<organism evidence="9 10">
    <name type="scientific">Candidatus Roizmanbacteria bacterium RIFCSPHIGHO2_12_FULL_44_10</name>
    <dbReference type="NCBI Taxonomy" id="1802054"/>
    <lineage>
        <taxon>Bacteria</taxon>
        <taxon>Candidatus Roizmaniibacteriota</taxon>
    </lineage>
</organism>
<evidence type="ECO:0000256" key="4">
    <source>
        <dbReference type="ARBA" id="ARBA00022801"/>
    </source>
</evidence>
<dbReference type="Pfam" id="PF02272">
    <property type="entry name" value="DHHA1"/>
    <property type="match status" value="1"/>
</dbReference>
<proteinExistence type="inferred from homology"/>
<name>A0A1F7I7B6_9BACT</name>
<gene>
    <name evidence="9" type="ORF">A3F34_01355</name>
</gene>
<dbReference type="InterPro" id="IPR051673">
    <property type="entry name" value="SSDNA_exonuclease_RecJ"/>
</dbReference>
<evidence type="ECO:0000256" key="1">
    <source>
        <dbReference type="ARBA" id="ARBA00005915"/>
    </source>
</evidence>
<evidence type="ECO:0000259" key="7">
    <source>
        <dbReference type="Pfam" id="PF02272"/>
    </source>
</evidence>
<feature type="domain" description="RecJ OB" evidence="8">
    <location>
        <begin position="449"/>
        <end position="552"/>
    </location>
</feature>
<protein>
    <recommendedName>
        <fullName evidence="2">Single-stranded-DNA-specific exonuclease RecJ</fullName>
    </recommendedName>
</protein>
<comment type="similarity">
    <text evidence="1">Belongs to the RecJ family.</text>
</comment>
<dbReference type="Gene3D" id="3.10.310.30">
    <property type="match status" value="1"/>
</dbReference>
<dbReference type="Pfam" id="PF17768">
    <property type="entry name" value="RecJ_OB"/>
    <property type="match status" value="1"/>
</dbReference>
<evidence type="ECO:0000313" key="9">
    <source>
        <dbReference type="EMBL" id="OGK39269.1"/>
    </source>
</evidence>
<dbReference type="InterPro" id="IPR003156">
    <property type="entry name" value="DHHA1_dom"/>
</dbReference>
<keyword evidence="5 9" id="KW-0269">Exonuclease</keyword>
<dbReference type="EMBL" id="MGAE01000022">
    <property type="protein sequence ID" value="OGK39269.1"/>
    <property type="molecule type" value="Genomic_DNA"/>
</dbReference>
<dbReference type="SUPFAM" id="SSF64182">
    <property type="entry name" value="DHH phosphoesterases"/>
    <property type="match status" value="1"/>
</dbReference>
<dbReference type="GO" id="GO:0006281">
    <property type="term" value="P:DNA repair"/>
    <property type="evidence" value="ECO:0007669"/>
    <property type="project" value="InterPro"/>
</dbReference>
<dbReference type="PANTHER" id="PTHR30255:SF2">
    <property type="entry name" value="SINGLE-STRANDED-DNA-SPECIFIC EXONUCLEASE RECJ"/>
    <property type="match status" value="1"/>
</dbReference>
<dbReference type="NCBIfam" id="TIGR00644">
    <property type="entry name" value="recJ"/>
    <property type="match status" value="1"/>
</dbReference>
<dbReference type="GO" id="GO:0003676">
    <property type="term" value="F:nucleic acid binding"/>
    <property type="evidence" value="ECO:0007669"/>
    <property type="project" value="InterPro"/>
</dbReference>
<feature type="domain" description="DHHA1" evidence="7">
    <location>
        <begin position="341"/>
        <end position="434"/>
    </location>
</feature>
<dbReference type="Proteomes" id="UP000179024">
    <property type="component" value="Unassembled WGS sequence"/>
</dbReference>
<dbReference type="PANTHER" id="PTHR30255">
    <property type="entry name" value="SINGLE-STRANDED-DNA-SPECIFIC EXONUCLEASE RECJ"/>
    <property type="match status" value="1"/>
</dbReference>
<dbReference type="GO" id="GO:0006310">
    <property type="term" value="P:DNA recombination"/>
    <property type="evidence" value="ECO:0007669"/>
    <property type="project" value="InterPro"/>
</dbReference>
<evidence type="ECO:0000259" key="6">
    <source>
        <dbReference type="Pfam" id="PF01368"/>
    </source>
</evidence>
<evidence type="ECO:0000256" key="5">
    <source>
        <dbReference type="ARBA" id="ARBA00022839"/>
    </source>
</evidence>
<keyword evidence="3" id="KW-0540">Nuclease</keyword>
<dbReference type="InterPro" id="IPR038763">
    <property type="entry name" value="DHH_sf"/>
</dbReference>
<dbReference type="GO" id="GO:0008409">
    <property type="term" value="F:5'-3' exonuclease activity"/>
    <property type="evidence" value="ECO:0007669"/>
    <property type="project" value="InterPro"/>
</dbReference>